<evidence type="ECO:0000256" key="2">
    <source>
        <dbReference type="ARBA" id="ARBA00022630"/>
    </source>
</evidence>
<dbReference type="SUPFAM" id="SSF56425">
    <property type="entry name" value="Succinate dehydrogenase/fumarate reductase flavoprotein, catalytic domain"/>
    <property type="match status" value="1"/>
</dbReference>
<dbReference type="InterPro" id="IPR050315">
    <property type="entry name" value="FAD-oxidoreductase_2"/>
</dbReference>
<dbReference type="InterPro" id="IPR036188">
    <property type="entry name" value="FAD/NAD-bd_sf"/>
</dbReference>
<keyword evidence="4" id="KW-0560">Oxidoreductase</keyword>
<dbReference type="Gene3D" id="3.50.50.60">
    <property type="entry name" value="FAD/NAD(P)-binding domain"/>
    <property type="match status" value="1"/>
</dbReference>
<comment type="cofactor">
    <cofactor evidence="1">
        <name>FAD</name>
        <dbReference type="ChEBI" id="CHEBI:57692"/>
    </cofactor>
</comment>
<name>A0ABS5EB79_9PROT</name>
<sequence>MTQRACDVVVIGAGCAGLATAIAARSMDLDCIVLEKAATFGGGSAISSGYLWVGANHLHAAAGGTDTPEAVAAYLRYVGADGIDEARMAAFIKEAPRALRFFESAGIPFRVSPRIDHYGAAPGAMAGGRIVDTPPIDAALLGDQGGQVLLPAGPLFRLAGSTLPGGANSPAFWAAAEQAAREQPGLRASGAGLITWLVKVAAERGVTLRTNAAVERLTMADGRISGVVTVGGVTITARRGVVIASGGYESSPTLVQRYEALPDWQSMFPDSIAGDGMVMAMECGAATQVIGNNLSLFLGFRNPDEAPDGVALCRLSGTQELPAPHTITVNRHGRRFADESFFQAMAPALRHFDVVARTQPNLPCWLIFDQQFADHSSFGGRPPGAEIPRWVHQAPDIPTLGRQLGIDADGLAETVRTFNADARNGVDRGFGRGHSAWGLNRYDPRSTLGPLEAAPFYGIQLHPTALSSAGLLADAEARVTHLRGHPIPGLFAVGNAAARTETGSGYQTGYSLASGLTFGLIAARCMAGGG</sequence>
<dbReference type="SUPFAM" id="SSF51905">
    <property type="entry name" value="FAD/NAD(P)-binding domain"/>
    <property type="match status" value="1"/>
</dbReference>
<accession>A0ABS5EB79</accession>
<dbReference type="EMBL" id="JAAEDI010000001">
    <property type="protein sequence ID" value="MBR0648280.1"/>
    <property type="molecule type" value="Genomic_DNA"/>
</dbReference>
<proteinExistence type="predicted"/>
<evidence type="ECO:0000256" key="1">
    <source>
        <dbReference type="ARBA" id="ARBA00001974"/>
    </source>
</evidence>
<dbReference type="InterPro" id="IPR027477">
    <property type="entry name" value="Succ_DH/fumarate_Rdtase_cat_sf"/>
</dbReference>
<comment type="caution">
    <text evidence="6">The sequence shown here is derived from an EMBL/GenBank/DDBJ whole genome shotgun (WGS) entry which is preliminary data.</text>
</comment>
<keyword evidence="2" id="KW-0285">Flavoprotein</keyword>
<dbReference type="PANTHER" id="PTHR43400:SF10">
    <property type="entry name" value="3-OXOSTEROID 1-DEHYDROGENASE"/>
    <property type="match status" value="1"/>
</dbReference>
<dbReference type="Proteomes" id="UP000698752">
    <property type="component" value="Unassembled WGS sequence"/>
</dbReference>
<dbReference type="RefSeq" id="WP_211865339.1">
    <property type="nucleotide sequence ID" value="NZ_JAAEDI010000001.1"/>
</dbReference>
<feature type="domain" description="FAD-dependent oxidoreductase 2 FAD-binding" evidence="5">
    <location>
        <begin position="7"/>
        <end position="513"/>
    </location>
</feature>
<organism evidence="6 7">
    <name type="scientific">Neoroseomonas terrae</name>
    <dbReference type="NCBI Taxonomy" id="424799"/>
    <lineage>
        <taxon>Bacteria</taxon>
        <taxon>Pseudomonadati</taxon>
        <taxon>Pseudomonadota</taxon>
        <taxon>Alphaproteobacteria</taxon>
        <taxon>Acetobacterales</taxon>
        <taxon>Acetobacteraceae</taxon>
        <taxon>Neoroseomonas</taxon>
    </lineage>
</organism>
<evidence type="ECO:0000313" key="7">
    <source>
        <dbReference type="Proteomes" id="UP000698752"/>
    </source>
</evidence>
<protein>
    <submittedName>
        <fullName evidence="6">FAD-dependent oxidoreductase</fullName>
    </submittedName>
</protein>
<evidence type="ECO:0000259" key="5">
    <source>
        <dbReference type="Pfam" id="PF00890"/>
    </source>
</evidence>
<dbReference type="InterPro" id="IPR003953">
    <property type="entry name" value="FAD-dep_OxRdtase_2_FAD-bd"/>
</dbReference>
<evidence type="ECO:0000256" key="3">
    <source>
        <dbReference type="ARBA" id="ARBA00022827"/>
    </source>
</evidence>
<dbReference type="Gene3D" id="3.90.700.10">
    <property type="entry name" value="Succinate dehydrogenase/fumarate reductase flavoprotein, catalytic domain"/>
    <property type="match status" value="1"/>
</dbReference>
<reference evidence="7" key="1">
    <citation type="journal article" date="2021" name="Syst. Appl. Microbiol.">
        <title>Roseomonas hellenica sp. nov., isolated from roots of wild-growing Alkanna tinctoria.</title>
        <authorList>
            <person name="Rat A."/>
            <person name="Naranjo H.D."/>
            <person name="Lebbe L."/>
            <person name="Cnockaert M."/>
            <person name="Krigas N."/>
            <person name="Grigoriadou K."/>
            <person name="Maloupa E."/>
            <person name="Willems A."/>
        </authorList>
    </citation>
    <scope>NUCLEOTIDE SEQUENCE [LARGE SCALE GENOMIC DNA]</scope>
    <source>
        <strain evidence="7">LMG 31159</strain>
    </source>
</reference>
<dbReference type="PANTHER" id="PTHR43400">
    <property type="entry name" value="FUMARATE REDUCTASE"/>
    <property type="match status" value="1"/>
</dbReference>
<gene>
    <name evidence="6" type="ORF">GXW78_01270</name>
</gene>
<keyword evidence="3" id="KW-0274">FAD</keyword>
<evidence type="ECO:0000256" key="4">
    <source>
        <dbReference type="ARBA" id="ARBA00023002"/>
    </source>
</evidence>
<evidence type="ECO:0000313" key="6">
    <source>
        <dbReference type="EMBL" id="MBR0648280.1"/>
    </source>
</evidence>
<dbReference type="Pfam" id="PF00890">
    <property type="entry name" value="FAD_binding_2"/>
    <property type="match status" value="1"/>
</dbReference>
<keyword evidence="7" id="KW-1185">Reference proteome</keyword>